<dbReference type="AlphaFoldDB" id="A0A8T0ETC5"/>
<sequence>MELTQPEEAAMLLLEFSQTHKTSKECKEEQLVAFKIESFPFKKIEDFLIASLDNSTFKRLLTCGNRGRSPEFVLRA</sequence>
<accession>A0A8T0ETC5</accession>
<proteinExistence type="predicted"/>
<dbReference type="EMBL" id="JABXBU010002072">
    <property type="protein sequence ID" value="KAF8778688.1"/>
    <property type="molecule type" value="Genomic_DNA"/>
</dbReference>
<reference evidence="1" key="1">
    <citation type="journal article" date="2020" name="bioRxiv">
        <title>Chromosome-level reference genome of the European wasp spider Argiope bruennichi: a resource for studies on range expansion and evolutionary adaptation.</title>
        <authorList>
            <person name="Sheffer M.M."/>
            <person name="Hoppe A."/>
            <person name="Krehenwinkel H."/>
            <person name="Uhl G."/>
            <person name="Kuss A.W."/>
            <person name="Jensen L."/>
            <person name="Jensen C."/>
            <person name="Gillespie R.G."/>
            <person name="Hoff K.J."/>
            <person name="Prost S."/>
        </authorList>
    </citation>
    <scope>NUCLEOTIDE SEQUENCE</scope>
</reference>
<comment type="caution">
    <text evidence="1">The sequence shown here is derived from an EMBL/GenBank/DDBJ whole genome shotgun (WGS) entry which is preliminary data.</text>
</comment>
<name>A0A8T0ETC5_ARGBR</name>
<protein>
    <submittedName>
        <fullName evidence="1">Uncharacterized protein</fullName>
    </submittedName>
</protein>
<keyword evidence="2" id="KW-1185">Reference proteome</keyword>
<evidence type="ECO:0000313" key="1">
    <source>
        <dbReference type="EMBL" id="KAF8778688.1"/>
    </source>
</evidence>
<evidence type="ECO:0000313" key="2">
    <source>
        <dbReference type="Proteomes" id="UP000807504"/>
    </source>
</evidence>
<dbReference type="Proteomes" id="UP000807504">
    <property type="component" value="Unassembled WGS sequence"/>
</dbReference>
<organism evidence="1 2">
    <name type="scientific">Argiope bruennichi</name>
    <name type="common">Wasp spider</name>
    <name type="synonym">Aranea bruennichi</name>
    <dbReference type="NCBI Taxonomy" id="94029"/>
    <lineage>
        <taxon>Eukaryota</taxon>
        <taxon>Metazoa</taxon>
        <taxon>Ecdysozoa</taxon>
        <taxon>Arthropoda</taxon>
        <taxon>Chelicerata</taxon>
        <taxon>Arachnida</taxon>
        <taxon>Araneae</taxon>
        <taxon>Araneomorphae</taxon>
        <taxon>Entelegynae</taxon>
        <taxon>Araneoidea</taxon>
        <taxon>Araneidae</taxon>
        <taxon>Argiope</taxon>
    </lineage>
</organism>
<gene>
    <name evidence="1" type="ORF">HNY73_015388</name>
</gene>
<reference evidence="1" key="2">
    <citation type="submission" date="2020-06" db="EMBL/GenBank/DDBJ databases">
        <authorList>
            <person name="Sheffer M."/>
        </authorList>
    </citation>
    <scope>NUCLEOTIDE SEQUENCE</scope>
</reference>